<dbReference type="Gene3D" id="1.10.287.470">
    <property type="entry name" value="Helix hairpin bin"/>
    <property type="match status" value="1"/>
</dbReference>
<sequence length="359" mass="37348">MLLSLALTGGMAAGVSACKPIAEADPRVEAPLVRVATVRPAGAAERAFTGVISARVQSNLGFRVGGKVVERLVDTGQPVALGQPLMKLDRTDLELAIAARNNAIEAARAVAVQARADEVRYRDLVAKGWVSNQRYELARSARDNADAQLAAAEATAQVAKNEGDYAVLLADADGVVVETLAEPGQVVAAGQTVVRLAHAGPREATVSLPEGVRPSIGSEATATLYGNGSSSSNAYLRQLSDAADPATRTYEARYVLEGAAARAPLGATVTIRMPEDASSRVVEVPLGALFDNGTATGVWLIDPNTPVIGFRGVKVHELRSEQALISQGLESGDQVVALGAHLLHEGARVRIVGTEAVSR</sequence>
<dbReference type="InterPro" id="IPR006143">
    <property type="entry name" value="RND_pump_MFP"/>
</dbReference>
<proteinExistence type="inferred from homology"/>
<keyword evidence="4" id="KW-1185">Reference proteome</keyword>
<dbReference type="PANTHER" id="PTHR30469">
    <property type="entry name" value="MULTIDRUG RESISTANCE PROTEIN MDTA"/>
    <property type="match status" value="1"/>
</dbReference>
<dbReference type="KEGG" id="hni:W911_04570"/>
<name>V5SAQ2_9HYPH</name>
<keyword evidence="2" id="KW-0175">Coiled coil</keyword>
<dbReference type="AlphaFoldDB" id="V5SAQ2"/>
<dbReference type="PANTHER" id="PTHR30469:SF18">
    <property type="entry name" value="RESISTANCE-NODULATION-CELL DIVISION (RND) EFFLUX MEMBRANE FUSION PROTEIN-RELATED"/>
    <property type="match status" value="1"/>
</dbReference>
<dbReference type="PATRIC" id="fig|1029756.8.peg.958"/>
<dbReference type="Gene3D" id="2.40.30.170">
    <property type="match status" value="1"/>
</dbReference>
<organism evidence="3 4">
    <name type="scientific">Hyphomicrobium nitrativorans NL23</name>
    <dbReference type="NCBI Taxonomy" id="1029756"/>
    <lineage>
        <taxon>Bacteria</taxon>
        <taxon>Pseudomonadati</taxon>
        <taxon>Pseudomonadota</taxon>
        <taxon>Alphaproteobacteria</taxon>
        <taxon>Hyphomicrobiales</taxon>
        <taxon>Hyphomicrobiaceae</taxon>
        <taxon>Hyphomicrobium</taxon>
    </lineage>
</organism>
<reference evidence="3 4" key="1">
    <citation type="journal article" date="2014" name="Genome Announc.">
        <title>Complete Genome Sequence of Hyphomicrobium nitrativorans Strain NL23, a Denitrifying Bacterium Isolated from Biofilm of a Methanol-Fed Denitrification System Treating Seawater at the Montreal Biodome.</title>
        <authorList>
            <person name="Martineau C."/>
            <person name="Villeneuve C."/>
            <person name="Mauffrey F."/>
            <person name="Villemur R."/>
        </authorList>
    </citation>
    <scope>NUCLEOTIDE SEQUENCE [LARGE SCALE GENOMIC DNA]</scope>
    <source>
        <strain evidence="3">NL23</strain>
    </source>
</reference>
<dbReference type="SUPFAM" id="SSF111369">
    <property type="entry name" value="HlyD-like secretion proteins"/>
    <property type="match status" value="1"/>
</dbReference>
<dbReference type="Gene3D" id="2.40.420.20">
    <property type="match status" value="1"/>
</dbReference>
<dbReference type="EMBL" id="CP006912">
    <property type="protein sequence ID" value="AHB47836.1"/>
    <property type="molecule type" value="Genomic_DNA"/>
</dbReference>
<comment type="similarity">
    <text evidence="1">Belongs to the membrane fusion protein (MFP) (TC 8.A.1) family.</text>
</comment>
<dbReference type="NCBIfam" id="TIGR01730">
    <property type="entry name" value="RND_mfp"/>
    <property type="match status" value="1"/>
</dbReference>
<evidence type="ECO:0000256" key="2">
    <source>
        <dbReference type="SAM" id="Coils"/>
    </source>
</evidence>
<dbReference type="GO" id="GO:0015562">
    <property type="term" value="F:efflux transmembrane transporter activity"/>
    <property type="evidence" value="ECO:0007669"/>
    <property type="project" value="TreeGrafter"/>
</dbReference>
<gene>
    <name evidence="3" type="ORF">W911_04570</name>
</gene>
<dbReference type="STRING" id="1029756.W911_04570"/>
<accession>V5SAQ2</accession>
<dbReference type="GO" id="GO:1990281">
    <property type="term" value="C:efflux pump complex"/>
    <property type="evidence" value="ECO:0007669"/>
    <property type="project" value="TreeGrafter"/>
</dbReference>
<dbReference type="Gene3D" id="2.40.50.100">
    <property type="match status" value="1"/>
</dbReference>
<evidence type="ECO:0000313" key="4">
    <source>
        <dbReference type="Proteomes" id="UP000018542"/>
    </source>
</evidence>
<protein>
    <submittedName>
        <fullName evidence="3">Hemolysin secretion protein D</fullName>
    </submittedName>
</protein>
<dbReference type="Proteomes" id="UP000018542">
    <property type="component" value="Chromosome"/>
</dbReference>
<evidence type="ECO:0000313" key="3">
    <source>
        <dbReference type="EMBL" id="AHB47836.1"/>
    </source>
</evidence>
<feature type="coiled-coil region" evidence="2">
    <location>
        <begin position="135"/>
        <end position="162"/>
    </location>
</feature>
<evidence type="ECO:0000256" key="1">
    <source>
        <dbReference type="ARBA" id="ARBA00009477"/>
    </source>
</evidence>
<dbReference type="HOGENOM" id="CLU_018816_1_0_5"/>